<dbReference type="GO" id="GO:0005886">
    <property type="term" value="C:plasma membrane"/>
    <property type="evidence" value="ECO:0007669"/>
    <property type="project" value="TreeGrafter"/>
</dbReference>
<dbReference type="InterPro" id="IPR043128">
    <property type="entry name" value="Rev_trsase/Diguanyl_cyclase"/>
</dbReference>
<dbReference type="FunFam" id="3.30.70.270:FF:000001">
    <property type="entry name" value="Diguanylate cyclase domain protein"/>
    <property type="match status" value="1"/>
</dbReference>
<evidence type="ECO:0000256" key="1">
    <source>
        <dbReference type="ARBA" id="ARBA00012528"/>
    </source>
</evidence>
<evidence type="ECO:0000259" key="3">
    <source>
        <dbReference type="PROSITE" id="PS50887"/>
    </source>
</evidence>
<dbReference type="PROSITE" id="PS50887">
    <property type="entry name" value="GGDEF"/>
    <property type="match status" value="1"/>
</dbReference>
<dbReference type="EC" id="2.7.7.65" evidence="1"/>
<dbReference type="Proteomes" id="UP000319619">
    <property type="component" value="Unassembled WGS sequence"/>
</dbReference>
<dbReference type="SMART" id="SM00267">
    <property type="entry name" value="GGDEF"/>
    <property type="match status" value="1"/>
</dbReference>
<feature type="domain" description="GGDEF" evidence="3">
    <location>
        <begin position="399"/>
        <end position="533"/>
    </location>
</feature>
<dbReference type="AlphaFoldDB" id="A0A532V226"/>
<dbReference type="InterPro" id="IPR000160">
    <property type="entry name" value="GGDEF_dom"/>
</dbReference>
<accession>A0A532V226</accession>
<reference evidence="4 5" key="1">
    <citation type="submission" date="2017-06" db="EMBL/GenBank/DDBJ databases">
        <title>Novel microbial phyla capable of carbon fixation and sulfur reduction in deep-sea sediments.</title>
        <authorList>
            <person name="Huang J."/>
            <person name="Baker B."/>
            <person name="Wang Y."/>
        </authorList>
    </citation>
    <scope>NUCLEOTIDE SEQUENCE [LARGE SCALE GENOMIC DNA]</scope>
    <source>
        <strain evidence="4">B3_LCP</strain>
    </source>
</reference>
<proteinExistence type="predicted"/>
<comment type="caution">
    <text evidence="4">The sequence shown here is derived from an EMBL/GenBank/DDBJ whole genome shotgun (WGS) entry which is preliminary data.</text>
</comment>
<dbReference type="GO" id="GO:1902201">
    <property type="term" value="P:negative regulation of bacterial-type flagellum-dependent cell motility"/>
    <property type="evidence" value="ECO:0007669"/>
    <property type="project" value="TreeGrafter"/>
</dbReference>
<dbReference type="InterPro" id="IPR029787">
    <property type="entry name" value="Nucleotide_cyclase"/>
</dbReference>
<sequence>MNAKKVEKICGSHCQRGRFTGDLLKTLAAEILGRIHWNDADSLLFLSAHRSDFGIFGQDIDVRSDRGESVLSIFKYSDRFIGMEWPDNSGLVLVAIDNHNTAFIFAERVETSASTVSVIEQPIFDTFFCIQPSVVKKVLHTIAGELKNPVHRKALLDALSSIAITKDAGSDATLEQWKFFGFNAAKNTDKSFRNSQTDLNWTRFGFELDEELGDFIAPEEMLQIFSDILKKYVAFDYLEITFLPNSSKVDPDPVNYVRNDTGFGGKLLSIILKEPFIKGLPRRKRPVTVNANKCESLINNPELLKVMELQRGILVPLIQNDSAGGVMKLFFQHKITYSPDMKAWLVKGAAILFRALSRTWRYRDAQKMATIDGLTGLYNHRYFMEQIQKEFTRARRYRNWLSLIIIDIDNFKEYNDINGHLMGDQALRKVALTIKKSVREIDLIARWGGEEFALLLPEINLQNGMIVAEKIRREVETQKFKNQRKQPLENLTISLGVAANTADMKSHQELFKRADLALYQAKRDGRNRCLPAK</sequence>
<dbReference type="Pfam" id="PF00990">
    <property type="entry name" value="GGDEF"/>
    <property type="match status" value="1"/>
</dbReference>
<dbReference type="CDD" id="cd01949">
    <property type="entry name" value="GGDEF"/>
    <property type="match status" value="1"/>
</dbReference>
<evidence type="ECO:0000256" key="2">
    <source>
        <dbReference type="ARBA" id="ARBA00034247"/>
    </source>
</evidence>
<dbReference type="EMBL" id="NJBN01000003">
    <property type="protein sequence ID" value="TKJ41233.1"/>
    <property type="molecule type" value="Genomic_DNA"/>
</dbReference>
<dbReference type="Gene3D" id="3.30.70.270">
    <property type="match status" value="1"/>
</dbReference>
<dbReference type="InterPro" id="IPR050469">
    <property type="entry name" value="Diguanylate_Cyclase"/>
</dbReference>
<evidence type="ECO:0000313" key="4">
    <source>
        <dbReference type="EMBL" id="TKJ41233.1"/>
    </source>
</evidence>
<dbReference type="GO" id="GO:0052621">
    <property type="term" value="F:diguanylate cyclase activity"/>
    <property type="evidence" value="ECO:0007669"/>
    <property type="project" value="UniProtKB-EC"/>
</dbReference>
<dbReference type="SUPFAM" id="SSF55073">
    <property type="entry name" value="Nucleotide cyclase"/>
    <property type="match status" value="1"/>
</dbReference>
<organism evidence="4 5">
    <name type="scientific">candidate division LCP-89 bacterium B3_LCP</name>
    <dbReference type="NCBI Taxonomy" id="2012998"/>
    <lineage>
        <taxon>Bacteria</taxon>
        <taxon>Pseudomonadati</taxon>
        <taxon>Bacteria division LCP-89</taxon>
    </lineage>
</organism>
<name>A0A532V226_UNCL8</name>
<evidence type="ECO:0000313" key="5">
    <source>
        <dbReference type="Proteomes" id="UP000319619"/>
    </source>
</evidence>
<dbReference type="PANTHER" id="PTHR45138">
    <property type="entry name" value="REGULATORY COMPONENTS OF SENSORY TRANSDUCTION SYSTEM"/>
    <property type="match status" value="1"/>
</dbReference>
<dbReference type="GO" id="GO:0043709">
    <property type="term" value="P:cell adhesion involved in single-species biofilm formation"/>
    <property type="evidence" value="ECO:0007669"/>
    <property type="project" value="TreeGrafter"/>
</dbReference>
<dbReference type="NCBIfam" id="TIGR00254">
    <property type="entry name" value="GGDEF"/>
    <property type="match status" value="1"/>
</dbReference>
<gene>
    <name evidence="4" type="ORF">CEE37_06090</name>
</gene>
<dbReference type="PANTHER" id="PTHR45138:SF9">
    <property type="entry name" value="DIGUANYLATE CYCLASE DGCM-RELATED"/>
    <property type="match status" value="1"/>
</dbReference>
<protein>
    <recommendedName>
        <fullName evidence="1">diguanylate cyclase</fullName>
        <ecNumber evidence="1">2.7.7.65</ecNumber>
    </recommendedName>
</protein>
<comment type="catalytic activity">
    <reaction evidence="2">
        <text>2 GTP = 3',3'-c-di-GMP + 2 diphosphate</text>
        <dbReference type="Rhea" id="RHEA:24898"/>
        <dbReference type="ChEBI" id="CHEBI:33019"/>
        <dbReference type="ChEBI" id="CHEBI:37565"/>
        <dbReference type="ChEBI" id="CHEBI:58805"/>
        <dbReference type="EC" id="2.7.7.65"/>
    </reaction>
</comment>